<name>A0A7K1UXF8_9NOCA</name>
<sequence length="686" mass="76280">MPVSSSGRPAGLDRRRFLIALGLAPAVATLAACGRDTKNTVTSTHLTGPDLSGSDPAVRPQDDLYRFVNGKWLTEYQLPADKVSFGTFDEVGDRVEGQLREIIEGIKDPESGTPEQKIRDLYDARMDVDTIEKLGMTPLNEMFSDVDKAADKAALAKVMAELPIGGLMGMSVSVDRKNSSAYIASIGQSGIGLGEQYYRKPEYADQLAAYRTFLEKIATGAGFADPVALAGRVFDLEKRIAAGFWDNVKLHNTEASYNKMSWTDMVALAPQFDWDPWLSGNTDRPKSLFATVIVGEPSFVTAAGQLWHDVDIAVWREYLKLSVVREYARYLPKAISDANFEFFGTVMSGQQQRPERWKSAVGTVDGTLGELLGKLYVAKHFPPEAKKRALDMVADLVAAYKDNFTNSSWMSQPTKDAALVKLGKMGVKIGYPDKWEDYSGLTITRGQLIQSLRAANVFESKKMFDKMDKPVDKTEWGMTPQTVNAYYQPVNNEIVFPAAFLQPPFFDQNAEAAVNYGAGGAVIGHEIGHGFDDQGSKYDADGNLKDWWTAEDRAKFDDRTKKIVAQYDSLVPAGLDPAHHVDGTLTLSENVADNRGLQMAFAAYRINQKRAGVDNPDYKPMLESWGRNWRSKQTPQYTENLIANDTHSPDEFRANQVVRNQAEFYTAFEVKDGDKLFRPEDQRVTF</sequence>
<evidence type="ECO:0000259" key="8">
    <source>
        <dbReference type="Pfam" id="PF01431"/>
    </source>
</evidence>
<proteinExistence type="inferred from homology"/>
<keyword evidence="11" id="KW-1185">Reference proteome</keyword>
<dbReference type="GO" id="GO:0005886">
    <property type="term" value="C:plasma membrane"/>
    <property type="evidence" value="ECO:0007669"/>
    <property type="project" value="TreeGrafter"/>
</dbReference>
<evidence type="ECO:0000256" key="2">
    <source>
        <dbReference type="ARBA" id="ARBA00007357"/>
    </source>
</evidence>
<keyword evidence="3" id="KW-0645">Protease</keyword>
<dbReference type="InterPro" id="IPR008753">
    <property type="entry name" value="Peptidase_M13_N"/>
</dbReference>
<evidence type="ECO:0000313" key="10">
    <source>
        <dbReference type="EMBL" id="MVU79015.1"/>
    </source>
</evidence>
<keyword evidence="7" id="KW-0482">Metalloprotease</keyword>
<dbReference type="InterPro" id="IPR018497">
    <property type="entry name" value="Peptidase_M13_C"/>
</dbReference>
<dbReference type="GO" id="GO:0046872">
    <property type="term" value="F:metal ion binding"/>
    <property type="evidence" value="ECO:0007669"/>
    <property type="project" value="UniProtKB-KW"/>
</dbReference>
<dbReference type="GO" id="GO:0016485">
    <property type="term" value="P:protein processing"/>
    <property type="evidence" value="ECO:0007669"/>
    <property type="project" value="TreeGrafter"/>
</dbReference>
<dbReference type="SUPFAM" id="SSF55486">
    <property type="entry name" value="Metalloproteases ('zincins'), catalytic domain"/>
    <property type="match status" value="1"/>
</dbReference>
<reference evidence="10 11" key="1">
    <citation type="submission" date="2019-12" db="EMBL/GenBank/DDBJ databases">
        <title>Nocardia sp. nov. ET3-3 isolated from soil.</title>
        <authorList>
            <person name="Kanchanasin P."/>
            <person name="Tanasupawat S."/>
            <person name="Yuki M."/>
            <person name="Kudo T."/>
        </authorList>
    </citation>
    <scope>NUCLEOTIDE SEQUENCE [LARGE SCALE GENOMIC DNA]</scope>
    <source>
        <strain evidence="10 11">ET3-3</strain>
    </source>
</reference>
<dbReference type="InterPro" id="IPR042089">
    <property type="entry name" value="Peptidase_M13_dom_2"/>
</dbReference>
<feature type="domain" description="Peptidase M13 C-terminal" evidence="8">
    <location>
        <begin position="484"/>
        <end position="683"/>
    </location>
</feature>
<dbReference type="PANTHER" id="PTHR11733">
    <property type="entry name" value="ZINC METALLOPROTEASE FAMILY M13 NEPRILYSIN-RELATED"/>
    <property type="match status" value="1"/>
</dbReference>
<keyword evidence="6" id="KW-0862">Zinc</keyword>
<keyword evidence="4" id="KW-0479">Metal-binding</keyword>
<comment type="similarity">
    <text evidence="2">Belongs to the peptidase M13 family.</text>
</comment>
<dbReference type="InterPro" id="IPR024079">
    <property type="entry name" value="MetalloPept_cat_dom_sf"/>
</dbReference>
<feature type="domain" description="Peptidase M13 N-terminal" evidence="9">
    <location>
        <begin position="60"/>
        <end position="432"/>
    </location>
</feature>
<dbReference type="Pfam" id="PF01431">
    <property type="entry name" value="Peptidase_M13"/>
    <property type="match status" value="1"/>
</dbReference>
<dbReference type="PRINTS" id="PR00786">
    <property type="entry name" value="NEPRILYSIN"/>
</dbReference>
<evidence type="ECO:0000259" key="9">
    <source>
        <dbReference type="Pfam" id="PF05649"/>
    </source>
</evidence>
<dbReference type="Proteomes" id="UP000466794">
    <property type="component" value="Unassembled WGS sequence"/>
</dbReference>
<keyword evidence="5" id="KW-0378">Hydrolase</keyword>
<dbReference type="GO" id="GO:0004222">
    <property type="term" value="F:metalloendopeptidase activity"/>
    <property type="evidence" value="ECO:0007669"/>
    <property type="project" value="InterPro"/>
</dbReference>
<dbReference type="PANTHER" id="PTHR11733:SF167">
    <property type="entry name" value="FI17812P1-RELATED"/>
    <property type="match status" value="1"/>
</dbReference>
<accession>A0A7K1UXF8</accession>
<evidence type="ECO:0000256" key="7">
    <source>
        <dbReference type="ARBA" id="ARBA00023049"/>
    </source>
</evidence>
<dbReference type="Gene3D" id="3.40.390.10">
    <property type="entry name" value="Collagenase (Catalytic Domain)"/>
    <property type="match status" value="1"/>
</dbReference>
<comment type="cofactor">
    <cofactor evidence="1">
        <name>Zn(2+)</name>
        <dbReference type="ChEBI" id="CHEBI:29105"/>
    </cofactor>
</comment>
<dbReference type="Pfam" id="PF05649">
    <property type="entry name" value="Peptidase_M13_N"/>
    <property type="match status" value="1"/>
</dbReference>
<evidence type="ECO:0000256" key="4">
    <source>
        <dbReference type="ARBA" id="ARBA00022723"/>
    </source>
</evidence>
<protein>
    <submittedName>
        <fullName evidence="10">M13 family peptidase</fullName>
    </submittedName>
</protein>
<dbReference type="Gene3D" id="1.10.1380.10">
    <property type="entry name" value="Neutral endopeptidase , domain2"/>
    <property type="match status" value="1"/>
</dbReference>
<dbReference type="AlphaFoldDB" id="A0A7K1UXF8"/>
<evidence type="ECO:0000256" key="1">
    <source>
        <dbReference type="ARBA" id="ARBA00001947"/>
    </source>
</evidence>
<dbReference type="PROSITE" id="PS51885">
    <property type="entry name" value="NEPRILYSIN"/>
    <property type="match status" value="1"/>
</dbReference>
<evidence type="ECO:0000256" key="6">
    <source>
        <dbReference type="ARBA" id="ARBA00022833"/>
    </source>
</evidence>
<dbReference type="EMBL" id="WRPP01000003">
    <property type="protein sequence ID" value="MVU79015.1"/>
    <property type="molecule type" value="Genomic_DNA"/>
</dbReference>
<evidence type="ECO:0000256" key="3">
    <source>
        <dbReference type="ARBA" id="ARBA00022670"/>
    </source>
</evidence>
<evidence type="ECO:0000256" key="5">
    <source>
        <dbReference type="ARBA" id="ARBA00022801"/>
    </source>
</evidence>
<organism evidence="10 11">
    <name type="scientific">Nocardia terrae</name>
    <dbReference type="NCBI Taxonomy" id="2675851"/>
    <lineage>
        <taxon>Bacteria</taxon>
        <taxon>Bacillati</taxon>
        <taxon>Actinomycetota</taxon>
        <taxon>Actinomycetes</taxon>
        <taxon>Mycobacteriales</taxon>
        <taxon>Nocardiaceae</taxon>
        <taxon>Nocardia</taxon>
    </lineage>
</organism>
<dbReference type="InterPro" id="IPR000718">
    <property type="entry name" value="Peptidase_M13"/>
</dbReference>
<dbReference type="CDD" id="cd08662">
    <property type="entry name" value="M13"/>
    <property type="match status" value="1"/>
</dbReference>
<comment type="caution">
    <text evidence="10">The sequence shown here is derived from an EMBL/GenBank/DDBJ whole genome shotgun (WGS) entry which is preliminary data.</text>
</comment>
<gene>
    <name evidence="10" type="ORF">GPX89_17395</name>
</gene>
<evidence type="ECO:0000313" key="11">
    <source>
        <dbReference type="Proteomes" id="UP000466794"/>
    </source>
</evidence>